<dbReference type="AlphaFoldDB" id="A0A7J6KNN5"/>
<keyword evidence="3" id="KW-1185">Reference proteome</keyword>
<proteinExistence type="predicted"/>
<feature type="region of interest" description="Disordered" evidence="1">
    <location>
        <begin position="473"/>
        <end position="492"/>
    </location>
</feature>
<protein>
    <submittedName>
        <fullName evidence="2">Uncharacterized protein</fullName>
    </submittedName>
</protein>
<evidence type="ECO:0000256" key="1">
    <source>
        <dbReference type="SAM" id="MobiDB-lite"/>
    </source>
</evidence>
<feature type="non-terminal residue" evidence="2">
    <location>
        <position position="1"/>
    </location>
</feature>
<comment type="caution">
    <text evidence="2">The sequence shown here is derived from an EMBL/GenBank/DDBJ whole genome shotgun (WGS) entry which is preliminary data.</text>
</comment>
<accession>A0A7J6KNN5</accession>
<feature type="compositionally biased region" description="Basic and acidic residues" evidence="1">
    <location>
        <begin position="237"/>
        <end position="256"/>
    </location>
</feature>
<dbReference type="CDD" id="cd00303">
    <property type="entry name" value="retropepsin_like"/>
    <property type="match status" value="1"/>
</dbReference>
<feature type="non-terminal residue" evidence="2">
    <location>
        <position position="492"/>
    </location>
</feature>
<feature type="compositionally biased region" description="Low complexity" evidence="1">
    <location>
        <begin position="257"/>
        <end position="277"/>
    </location>
</feature>
<evidence type="ECO:0000313" key="2">
    <source>
        <dbReference type="EMBL" id="KAF4648544.1"/>
    </source>
</evidence>
<feature type="region of interest" description="Disordered" evidence="1">
    <location>
        <begin position="237"/>
        <end position="277"/>
    </location>
</feature>
<dbReference type="Proteomes" id="UP000591131">
    <property type="component" value="Unassembled WGS sequence"/>
</dbReference>
<organism evidence="2 3">
    <name type="scientific">Perkinsus chesapeaki</name>
    <name type="common">Clam parasite</name>
    <name type="synonym">Perkinsus andrewsi</name>
    <dbReference type="NCBI Taxonomy" id="330153"/>
    <lineage>
        <taxon>Eukaryota</taxon>
        <taxon>Sar</taxon>
        <taxon>Alveolata</taxon>
        <taxon>Perkinsozoa</taxon>
        <taxon>Perkinsea</taxon>
        <taxon>Perkinsida</taxon>
        <taxon>Perkinsidae</taxon>
        <taxon>Perkinsus</taxon>
    </lineage>
</organism>
<dbReference type="OrthoDB" id="10673094at2759"/>
<dbReference type="EMBL" id="JAAPAO010001931">
    <property type="protein sequence ID" value="KAF4648544.1"/>
    <property type="molecule type" value="Genomic_DNA"/>
</dbReference>
<evidence type="ECO:0000313" key="3">
    <source>
        <dbReference type="Proteomes" id="UP000591131"/>
    </source>
</evidence>
<reference evidence="2 3" key="1">
    <citation type="submission" date="2020-04" db="EMBL/GenBank/DDBJ databases">
        <title>Perkinsus chesapeaki whole genome sequence.</title>
        <authorList>
            <person name="Bogema D.R."/>
        </authorList>
    </citation>
    <scope>NUCLEOTIDE SEQUENCE [LARGE SCALE GENOMIC DNA]</scope>
    <source>
        <strain evidence="2">ATCC PRA-425</strain>
    </source>
</reference>
<gene>
    <name evidence="2" type="ORF">FOL47_003094</name>
</gene>
<name>A0A7J6KNN5_PERCH</name>
<sequence>DGVTSQELGVDRLRCRNGLLAWNQLDTKNVKLSKAAFRRWNAALVDLNKWVVDSARPQFVEWEEQDGIYCLRLYATLERRSKKWQFSDALDEEGRLYDILISSHHMKMPWVMRRTLLVAIVKSRPRAWHEDLAFSNLITSLDEIADYSAFILALTNAAKQAQVDSLNEFLGPVESKRSYDDKQDDAAAPEHKKTKTEKSDNKSSDSTKYSDSKKNGYKKDGRWAYFKNKWHWVPKKKYNENSDSSNKKDSKSDSKPQSESNGKTSSTTSKPTSSSYSQDSVALSFDMGDISLFVREGYVTSSFDRTRTTKCVIGFDTLAGVNCVTQEFADLAGLETISLDKTTYLKGVGDKPLTIEQHAFAVLKYAGYSVKLDFWVIPQLPRGIDVIISYGDIPKFGITITEQSHSEPNQGGFQASLEQQLSAALAELESETVNENNGWKALPGAKNYRGRVRPITSKEVHDTKNQQFVFEIPWSNPPDQTQSKPSLSRDYS</sequence>
<feature type="region of interest" description="Disordered" evidence="1">
    <location>
        <begin position="174"/>
        <end position="215"/>
    </location>
</feature>
<feature type="compositionally biased region" description="Polar residues" evidence="1">
    <location>
        <begin position="477"/>
        <end position="486"/>
    </location>
</feature>